<feature type="transmembrane region" description="Helical" evidence="5">
    <location>
        <begin position="279"/>
        <end position="299"/>
    </location>
</feature>
<keyword evidence="4 5" id="KW-0472">Membrane</keyword>
<reference evidence="7 8" key="1">
    <citation type="submission" date="2024-07" db="EMBL/GenBank/DDBJ databases">
        <title>Section-level genome sequencing and comparative genomics of Aspergillus sections Usti and Cavernicolus.</title>
        <authorList>
            <consortium name="Lawrence Berkeley National Laboratory"/>
            <person name="Nybo J.L."/>
            <person name="Vesth T.C."/>
            <person name="Theobald S."/>
            <person name="Frisvad J.C."/>
            <person name="Larsen T.O."/>
            <person name="Kjaerboelling I."/>
            <person name="Rothschild-Mancinelli K."/>
            <person name="Lyhne E.K."/>
            <person name="Kogle M.E."/>
            <person name="Barry K."/>
            <person name="Clum A."/>
            <person name="Na H."/>
            <person name="Ledsgaard L."/>
            <person name="Lin J."/>
            <person name="Lipzen A."/>
            <person name="Kuo A."/>
            <person name="Riley R."/>
            <person name="Mondo S."/>
            <person name="Labutti K."/>
            <person name="Haridas S."/>
            <person name="Pangalinan J."/>
            <person name="Salamov A.A."/>
            <person name="Simmons B.A."/>
            <person name="Magnuson J.K."/>
            <person name="Chen J."/>
            <person name="Drula E."/>
            <person name="Henrissat B."/>
            <person name="Wiebenga A."/>
            <person name="Lubbers R.J."/>
            <person name="Gomes A.C."/>
            <person name="Makela M.R."/>
            <person name="Stajich J."/>
            <person name="Grigoriev I.V."/>
            <person name="Mortensen U.H."/>
            <person name="De Vries R.P."/>
            <person name="Baker S.E."/>
            <person name="Andersen M.R."/>
        </authorList>
    </citation>
    <scope>NUCLEOTIDE SEQUENCE [LARGE SCALE GENOMIC DNA]</scope>
    <source>
        <strain evidence="7 8">CBS 588.65</strain>
    </source>
</reference>
<gene>
    <name evidence="7" type="ORF">BJX63DRAFT_419200</name>
</gene>
<dbReference type="EMBL" id="JBFXLT010000013">
    <property type="protein sequence ID" value="KAL2818672.1"/>
    <property type="molecule type" value="Genomic_DNA"/>
</dbReference>
<feature type="transmembrane region" description="Helical" evidence="5">
    <location>
        <begin position="148"/>
        <end position="173"/>
    </location>
</feature>
<dbReference type="SUPFAM" id="SSF103473">
    <property type="entry name" value="MFS general substrate transporter"/>
    <property type="match status" value="1"/>
</dbReference>
<name>A0ABR4HTI1_9EURO</name>
<evidence type="ECO:0000256" key="4">
    <source>
        <dbReference type="ARBA" id="ARBA00023136"/>
    </source>
</evidence>
<dbReference type="Proteomes" id="UP001610334">
    <property type="component" value="Unassembled WGS sequence"/>
</dbReference>
<evidence type="ECO:0000256" key="1">
    <source>
        <dbReference type="ARBA" id="ARBA00004141"/>
    </source>
</evidence>
<evidence type="ECO:0000259" key="6">
    <source>
        <dbReference type="PROSITE" id="PS50850"/>
    </source>
</evidence>
<proteinExistence type="predicted"/>
<feature type="transmembrane region" description="Helical" evidence="5">
    <location>
        <begin position="320"/>
        <end position="341"/>
    </location>
</feature>
<feature type="transmembrane region" description="Helical" evidence="5">
    <location>
        <begin position="347"/>
        <end position="373"/>
    </location>
</feature>
<sequence>MRNVEPVDGHDIYTRFSAGRKVIVTLVLVWSSLQSTISSTAIVSAIPEVAATFHTTKTIIAMSNALMLLFQVVGPILYAPIANTFGRRPILLTANALLVVFSLGTALAPNLAAYFILRFLSAPQVTATQVIGTVVIGDIYPAIARGRALGWLMLSTTLAPGLAPLLGGVIITFTSWRVIFWTQTGMAALSVILLSVFLPETIHEKKTQLFAELAPREKVERFIRLINPSEIIILLVSSRSLAINAVAVAALHWNQYSILTPIREVLSPRFHLTSPLEAGLFYLAPCAGYVSGTYCGGQLSDWVVRRYMRRRGRRVPEDRLNSVAGGVGVAMPACVLMYGWAVQQAVGGIPLVVIALFMQGVCQAVAFVSLNAYCIDVMEGTSKSSLAVAGSYMIRNVSGAVGTAACLPAIEAIGVGGVQIQQKLL</sequence>
<organism evidence="7 8">
    <name type="scientific">Aspergillus granulosus</name>
    <dbReference type="NCBI Taxonomy" id="176169"/>
    <lineage>
        <taxon>Eukaryota</taxon>
        <taxon>Fungi</taxon>
        <taxon>Dikarya</taxon>
        <taxon>Ascomycota</taxon>
        <taxon>Pezizomycotina</taxon>
        <taxon>Eurotiomycetes</taxon>
        <taxon>Eurotiomycetidae</taxon>
        <taxon>Eurotiales</taxon>
        <taxon>Aspergillaceae</taxon>
        <taxon>Aspergillus</taxon>
        <taxon>Aspergillus subgen. Nidulantes</taxon>
    </lineage>
</organism>
<feature type="domain" description="Major facilitator superfamily (MFS) profile" evidence="6">
    <location>
        <begin position="24"/>
        <end position="425"/>
    </location>
</feature>
<evidence type="ECO:0000256" key="3">
    <source>
        <dbReference type="ARBA" id="ARBA00022989"/>
    </source>
</evidence>
<dbReference type="InterPro" id="IPR036259">
    <property type="entry name" value="MFS_trans_sf"/>
</dbReference>
<feature type="transmembrane region" description="Helical" evidence="5">
    <location>
        <begin position="231"/>
        <end position="253"/>
    </location>
</feature>
<accession>A0ABR4HTI1</accession>
<feature type="transmembrane region" description="Helical" evidence="5">
    <location>
        <begin position="58"/>
        <end position="78"/>
    </location>
</feature>
<dbReference type="PROSITE" id="PS50850">
    <property type="entry name" value="MFS"/>
    <property type="match status" value="1"/>
</dbReference>
<evidence type="ECO:0000256" key="2">
    <source>
        <dbReference type="ARBA" id="ARBA00022692"/>
    </source>
</evidence>
<feature type="transmembrane region" description="Helical" evidence="5">
    <location>
        <begin position="179"/>
        <end position="198"/>
    </location>
</feature>
<protein>
    <submittedName>
        <fullName evidence="7">Major facilitator superfamily domain-containing protein</fullName>
    </submittedName>
</protein>
<feature type="transmembrane region" description="Helical" evidence="5">
    <location>
        <begin position="90"/>
        <end position="109"/>
    </location>
</feature>
<dbReference type="Pfam" id="PF07690">
    <property type="entry name" value="MFS_1"/>
    <property type="match status" value="1"/>
</dbReference>
<dbReference type="PANTHER" id="PTHR23502:SF64">
    <property type="entry name" value="TRANSPORTER, PUTATIVE (AFU_ORTHOLOGUE AFUA_3G11760)-RELATED"/>
    <property type="match status" value="1"/>
</dbReference>
<feature type="transmembrane region" description="Helical" evidence="5">
    <location>
        <begin position="22"/>
        <end position="46"/>
    </location>
</feature>
<dbReference type="InterPro" id="IPR020846">
    <property type="entry name" value="MFS_dom"/>
</dbReference>
<comment type="subcellular location">
    <subcellularLocation>
        <location evidence="1">Membrane</location>
        <topology evidence="1">Multi-pass membrane protein</topology>
    </subcellularLocation>
</comment>
<keyword evidence="8" id="KW-1185">Reference proteome</keyword>
<dbReference type="InterPro" id="IPR011701">
    <property type="entry name" value="MFS"/>
</dbReference>
<evidence type="ECO:0000256" key="5">
    <source>
        <dbReference type="SAM" id="Phobius"/>
    </source>
</evidence>
<keyword evidence="2 5" id="KW-0812">Transmembrane</keyword>
<dbReference type="PANTHER" id="PTHR23502">
    <property type="entry name" value="MAJOR FACILITATOR SUPERFAMILY"/>
    <property type="match status" value="1"/>
</dbReference>
<evidence type="ECO:0000313" key="7">
    <source>
        <dbReference type="EMBL" id="KAL2818672.1"/>
    </source>
</evidence>
<keyword evidence="3 5" id="KW-1133">Transmembrane helix</keyword>
<evidence type="ECO:0000313" key="8">
    <source>
        <dbReference type="Proteomes" id="UP001610334"/>
    </source>
</evidence>
<dbReference type="Gene3D" id="1.20.1250.20">
    <property type="entry name" value="MFS general substrate transporter like domains"/>
    <property type="match status" value="1"/>
</dbReference>
<comment type="caution">
    <text evidence="7">The sequence shown here is derived from an EMBL/GenBank/DDBJ whole genome shotgun (WGS) entry which is preliminary data.</text>
</comment>